<dbReference type="InterPro" id="IPR013149">
    <property type="entry name" value="ADH-like_C"/>
</dbReference>
<dbReference type="Pfam" id="PF00107">
    <property type="entry name" value="ADH_zinc_N"/>
    <property type="match status" value="1"/>
</dbReference>
<evidence type="ECO:0000313" key="5">
    <source>
        <dbReference type="Proteomes" id="UP000293874"/>
    </source>
</evidence>
<name>A0A4Q7MEK4_9BACT</name>
<dbReference type="SUPFAM" id="SSF51735">
    <property type="entry name" value="NAD(P)-binding Rossmann-fold domains"/>
    <property type="match status" value="1"/>
</dbReference>
<reference evidence="4 5" key="1">
    <citation type="submission" date="2019-02" db="EMBL/GenBank/DDBJ databases">
        <title>Genomic Encyclopedia of Type Strains, Phase IV (KMG-IV): sequencing the most valuable type-strain genomes for metagenomic binning, comparative biology and taxonomic classification.</title>
        <authorList>
            <person name="Goeker M."/>
        </authorList>
    </citation>
    <scope>NUCLEOTIDE SEQUENCE [LARGE SCALE GENOMIC DNA]</scope>
    <source>
        <strain evidence="4 5">DSM 18116</strain>
    </source>
</reference>
<dbReference type="OrthoDB" id="9787435at2"/>
<keyword evidence="1" id="KW-0560">Oxidoreductase</keyword>
<dbReference type="RefSeq" id="WP_130544113.1">
    <property type="nucleotide sequence ID" value="NZ_CP042431.1"/>
</dbReference>
<evidence type="ECO:0000256" key="1">
    <source>
        <dbReference type="ARBA" id="ARBA00023002"/>
    </source>
</evidence>
<dbReference type="Pfam" id="PF08240">
    <property type="entry name" value="ADH_N"/>
    <property type="match status" value="1"/>
</dbReference>
<dbReference type="Proteomes" id="UP000293874">
    <property type="component" value="Unassembled WGS sequence"/>
</dbReference>
<dbReference type="PANTHER" id="PTHR43401:SF3">
    <property type="entry name" value="L-GALACTONATE-5-DEHYDROGENASE"/>
    <property type="match status" value="1"/>
</dbReference>
<sequence length="338" mass="36344">MKILSCQEPGKLEYGTAPDPIPEEGNVIIKVSNIGVCGTDLHAYEGTQPYFTYPRILGHEIAGELVHTNGSKGFNAGDAVTLVPYFSCGHCIACRSGAFNCCVSIKVFGVHVDGGMQEYISVPAHSLVNGEGLSLQELALVEPLAIGAHAVQKAGIFPGDTAVVCGAGAIGLGIMEMARLSGARIIAIDVNEQRLEFCRNKLAVPYTIHTGRTDAVDAVRDITNGDMSSVVFDATGNLRAIENGLQYLAHSGKYILVGLQKQAFSFSHPEFHKRETTLMSSRNALRKDFEEVITAIRNKKIDPASFITHTVSFGEAADSFGSWLKPESGVIKPMIRFD</sequence>
<dbReference type="Gene3D" id="3.40.50.720">
    <property type="entry name" value="NAD(P)-binding Rossmann-like Domain"/>
    <property type="match status" value="1"/>
</dbReference>
<gene>
    <name evidence="4" type="ORF">EV199_5621</name>
</gene>
<evidence type="ECO:0000259" key="2">
    <source>
        <dbReference type="Pfam" id="PF00107"/>
    </source>
</evidence>
<dbReference type="InterPro" id="IPR050129">
    <property type="entry name" value="Zn_alcohol_dh"/>
</dbReference>
<dbReference type="Gene3D" id="3.90.180.10">
    <property type="entry name" value="Medium-chain alcohol dehydrogenases, catalytic domain"/>
    <property type="match status" value="1"/>
</dbReference>
<proteinExistence type="predicted"/>
<protein>
    <submittedName>
        <fullName evidence="4">2-desacetyl-2-hydroxyethyl bacteriochlorophyllide A dehydrogenase</fullName>
    </submittedName>
</protein>
<dbReference type="SUPFAM" id="SSF50129">
    <property type="entry name" value="GroES-like"/>
    <property type="match status" value="1"/>
</dbReference>
<dbReference type="PANTHER" id="PTHR43401">
    <property type="entry name" value="L-THREONINE 3-DEHYDROGENASE"/>
    <property type="match status" value="1"/>
</dbReference>
<dbReference type="AlphaFoldDB" id="A0A4Q7MEK4"/>
<feature type="domain" description="Alcohol dehydrogenase-like C-terminal" evidence="2">
    <location>
        <begin position="169"/>
        <end position="296"/>
    </location>
</feature>
<dbReference type="GO" id="GO:0016491">
    <property type="term" value="F:oxidoreductase activity"/>
    <property type="evidence" value="ECO:0007669"/>
    <property type="project" value="UniProtKB-KW"/>
</dbReference>
<accession>A0A4Q7MEK4</accession>
<dbReference type="CDD" id="cd08261">
    <property type="entry name" value="Zn_ADH7"/>
    <property type="match status" value="1"/>
</dbReference>
<dbReference type="InterPro" id="IPR013154">
    <property type="entry name" value="ADH-like_N"/>
</dbReference>
<dbReference type="EMBL" id="SGXA01000005">
    <property type="protein sequence ID" value="RZS65448.1"/>
    <property type="molecule type" value="Genomic_DNA"/>
</dbReference>
<feature type="domain" description="Alcohol dehydrogenase-like N-terminal" evidence="3">
    <location>
        <begin position="24"/>
        <end position="128"/>
    </location>
</feature>
<evidence type="ECO:0000259" key="3">
    <source>
        <dbReference type="Pfam" id="PF08240"/>
    </source>
</evidence>
<comment type="caution">
    <text evidence="4">The sequence shown here is derived from an EMBL/GenBank/DDBJ whole genome shotgun (WGS) entry which is preliminary data.</text>
</comment>
<dbReference type="InterPro" id="IPR036291">
    <property type="entry name" value="NAD(P)-bd_dom_sf"/>
</dbReference>
<dbReference type="InterPro" id="IPR011032">
    <property type="entry name" value="GroES-like_sf"/>
</dbReference>
<keyword evidence="5" id="KW-1185">Reference proteome</keyword>
<organism evidence="4 5">
    <name type="scientific">Pseudobacter ginsenosidimutans</name>
    <dbReference type="NCBI Taxonomy" id="661488"/>
    <lineage>
        <taxon>Bacteria</taxon>
        <taxon>Pseudomonadati</taxon>
        <taxon>Bacteroidota</taxon>
        <taxon>Chitinophagia</taxon>
        <taxon>Chitinophagales</taxon>
        <taxon>Chitinophagaceae</taxon>
        <taxon>Pseudobacter</taxon>
    </lineage>
</organism>
<evidence type="ECO:0000313" key="4">
    <source>
        <dbReference type="EMBL" id="RZS65448.1"/>
    </source>
</evidence>